<evidence type="ECO:0000313" key="2">
    <source>
        <dbReference type="Proteomes" id="UP000091857"/>
    </source>
</evidence>
<dbReference type="EMBL" id="CM004392">
    <property type="protein sequence ID" value="KAG8652503.1"/>
    <property type="molecule type" value="Genomic_DNA"/>
</dbReference>
<sequence length="100" mass="10883">MVRAPLPLPPVYVRSHSLLSLRGRCTLGISLVLFVCFPTGVWKLTFIHVFCVGIGVTLNNLTLIQVDNQLTSELQTLHLAAARTGGSSDSYSASTEIREL</sequence>
<proteinExistence type="predicted"/>
<evidence type="ECO:0000313" key="1">
    <source>
        <dbReference type="EMBL" id="KAG8652503.1"/>
    </source>
</evidence>
<protein>
    <submittedName>
        <fullName evidence="1">Uncharacterized protein</fullName>
    </submittedName>
</protein>
<accession>A0ACB7HLD1</accession>
<dbReference type="Proteomes" id="UP000091857">
    <property type="component" value="Chromosome 6"/>
</dbReference>
<reference evidence="2" key="1">
    <citation type="journal article" date="2016" name="Nat. Biotechnol.">
        <title>Sequencing wild and cultivated cassava and related species reveals extensive interspecific hybridization and genetic diversity.</title>
        <authorList>
            <person name="Bredeson J.V."/>
            <person name="Lyons J.B."/>
            <person name="Prochnik S.E."/>
            <person name="Wu G.A."/>
            <person name="Ha C.M."/>
            <person name="Edsinger-Gonzales E."/>
            <person name="Grimwood J."/>
            <person name="Schmutz J."/>
            <person name="Rabbi I.Y."/>
            <person name="Egesi C."/>
            <person name="Nauluvula P."/>
            <person name="Lebot V."/>
            <person name="Ndunguru J."/>
            <person name="Mkamilo G."/>
            <person name="Bart R.S."/>
            <person name="Setter T.L."/>
            <person name="Gleadow R.M."/>
            <person name="Kulakow P."/>
            <person name="Ferguson M.E."/>
            <person name="Rounsley S."/>
            <person name="Rokhsar D.S."/>
        </authorList>
    </citation>
    <scope>NUCLEOTIDE SEQUENCE [LARGE SCALE GENOMIC DNA]</scope>
    <source>
        <strain evidence="2">cv. AM560-2</strain>
    </source>
</reference>
<organism evidence="1 2">
    <name type="scientific">Manihot esculenta</name>
    <name type="common">Cassava</name>
    <name type="synonym">Jatropha manihot</name>
    <dbReference type="NCBI Taxonomy" id="3983"/>
    <lineage>
        <taxon>Eukaryota</taxon>
        <taxon>Viridiplantae</taxon>
        <taxon>Streptophyta</taxon>
        <taxon>Embryophyta</taxon>
        <taxon>Tracheophyta</taxon>
        <taxon>Spermatophyta</taxon>
        <taxon>Magnoliopsida</taxon>
        <taxon>eudicotyledons</taxon>
        <taxon>Gunneridae</taxon>
        <taxon>Pentapetalae</taxon>
        <taxon>rosids</taxon>
        <taxon>fabids</taxon>
        <taxon>Malpighiales</taxon>
        <taxon>Euphorbiaceae</taxon>
        <taxon>Crotonoideae</taxon>
        <taxon>Manihoteae</taxon>
        <taxon>Manihot</taxon>
    </lineage>
</organism>
<name>A0ACB7HLD1_MANES</name>
<comment type="caution">
    <text evidence="1">The sequence shown here is derived from an EMBL/GenBank/DDBJ whole genome shotgun (WGS) entry which is preliminary data.</text>
</comment>
<keyword evidence="2" id="KW-1185">Reference proteome</keyword>
<gene>
    <name evidence="1" type="ORF">MANES_06G098750v8</name>
</gene>